<feature type="domain" description="Killer toxin Kp4" evidence="2">
    <location>
        <begin position="13"/>
        <end position="131"/>
    </location>
</feature>
<evidence type="ECO:0000313" key="4">
    <source>
        <dbReference type="Proteomes" id="UP000002039"/>
    </source>
</evidence>
<keyword evidence="1" id="KW-0732">Signal</keyword>
<keyword evidence="4" id="KW-1185">Reference proteome</keyword>
<dbReference type="InterPro" id="IPR015131">
    <property type="entry name" value="Killer_tox_Kp4"/>
</dbReference>
<dbReference type="SUPFAM" id="SSF55221">
    <property type="entry name" value="Yeast killer toxins"/>
    <property type="match status" value="1"/>
</dbReference>
<sequence length="133" mass="14478">MKITTILSTAALALLSTSTSTTALGTNCRGKHECNTTGCQLSELEATIARMPTYKKFKPGQEIACCTPGTPNGNGNGRGRLCAYTQHTNSEIPVLQLRHYVRGLYRHGCRRCGSFAFDGRDVFNGELTVDYRG</sequence>
<evidence type="ECO:0000256" key="1">
    <source>
        <dbReference type="SAM" id="SignalP"/>
    </source>
</evidence>
<dbReference type="InterPro" id="IPR011329">
    <property type="entry name" value="Killer_tox_Kp4/SMK"/>
</dbReference>
<name>A0ABP2EU36_AJEDR</name>
<dbReference type="EMBL" id="EQ999974">
    <property type="protein sequence ID" value="EEQ86982.1"/>
    <property type="molecule type" value="Genomic_DNA"/>
</dbReference>
<feature type="signal peptide" evidence="1">
    <location>
        <begin position="1"/>
        <end position="23"/>
    </location>
</feature>
<dbReference type="RefSeq" id="XP_045274404.1">
    <property type="nucleotide sequence ID" value="XM_045417658.1"/>
</dbReference>
<gene>
    <name evidence="3" type="ORF">BDCG_02102</name>
</gene>
<dbReference type="Gene3D" id="3.30.430.10">
    <property type="entry name" value="Killer Toxin P4, subunit A"/>
    <property type="match status" value="1"/>
</dbReference>
<accession>A0ABP2EU36</accession>
<reference evidence="4" key="1">
    <citation type="journal article" date="2015" name="PLoS Genet.">
        <title>The dynamic genome and transcriptome of the human fungal pathogen Blastomyces and close relative Emmonsia.</title>
        <authorList>
            <person name="Munoz J.F."/>
            <person name="Gauthier G.M."/>
            <person name="Desjardins C.A."/>
            <person name="Gallo J.E."/>
            <person name="Holder J."/>
            <person name="Sullivan T.D."/>
            <person name="Marty A.J."/>
            <person name="Carmen J.C."/>
            <person name="Chen Z."/>
            <person name="Ding L."/>
            <person name="Gujja S."/>
            <person name="Magrini V."/>
            <person name="Misas E."/>
            <person name="Mitreva M."/>
            <person name="Priest M."/>
            <person name="Saif S."/>
            <person name="Whiston E.A."/>
            <person name="Young S."/>
            <person name="Zeng Q."/>
            <person name="Goldman W.E."/>
            <person name="Mardis E.R."/>
            <person name="Taylor J.W."/>
            <person name="McEwen J.G."/>
            <person name="Clay O.K."/>
            <person name="Klein B.S."/>
            <person name="Cuomo C.A."/>
        </authorList>
    </citation>
    <scope>NUCLEOTIDE SEQUENCE [LARGE SCALE GENOMIC DNA]</scope>
    <source>
        <strain evidence="4">ER-3 / ATCC MYA-2586</strain>
    </source>
</reference>
<organism evidence="3 4">
    <name type="scientific">Ajellomyces dermatitidis (strain ER-3 / ATCC MYA-2586)</name>
    <name type="common">Blastomyces dermatitidis</name>
    <dbReference type="NCBI Taxonomy" id="559297"/>
    <lineage>
        <taxon>Eukaryota</taxon>
        <taxon>Fungi</taxon>
        <taxon>Dikarya</taxon>
        <taxon>Ascomycota</taxon>
        <taxon>Pezizomycotina</taxon>
        <taxon>Eurotiomycetes</taxon>
        <taxon>Eurotiomycetidae</taxon>
        <taxon>Onygenales</taxon>
        <taxon>Ajellomycetaceae</taxon>
        <taxon>Blastomyces</taxon>
    </lineage>
</organism>
<dbReference type="GeneID" id="69024593"/>
<dbReference type="Pfam" id="PF09044">
    <property type="entry name" value="Kp4"/>
    <property type="match status" value="1"/>
</dbReference>
<evidence type="ECO:0000313" key="3">
    <source>
        <dbReference type="EMBL" id="EEQ86982.1"/>
    </source>
</evidence>
<dbReference type="Proteomes" id="UP000002039">
    <property type="component" value="Unassembled WGS sequence"/>
</dbReference>
<evidence type="ECO:0000259" key="2">
    <source>
        <dbReference type="Pfam" id="PF09044"/>
    </source>
</evidence>
<feature type="chain" id="PRO_5047160903" description="Killer toxin Kp4 domain-containing protein" evidence="1">
    <location>
        <begin position="24"/>
        <end position="133"/>
    </location>
</feature>
<proteinExistence type="predicted"/>
<protein>
    <recommendedName>
        <fullName evidence="2">Killer toxin Kp4 domain-containing protein</fullName>
    </recommendedName>
</protein>